<proteinExistence type="predicted"/>
<protein>
    <submittedName>
        <fullName evidence="1">Uncharacterized protein</fullName>
    </submittedName>
</protein>
<dbReference type="EMBL" id="MAQB02000008">
    <property type="protein sequence ID" value="OFJ47163.1"/>
    <property type="molecule type" value="Genomic_DNA"/>
</dbReference>
<accession>A0A1E8PLI7</accession>
<comment type="caution">
    <text evidence="1">The sequence shown here is derived from an EMBL/GenBank/DDBJ whole genome shotgun (WGS) entry which is preliminary data.</text>
</comment>
<gene>
    <name evidence="1" type="ORF">BA896_022335</name>
</gene>
<dbReference type="Proteomes" id="UP000092634">
    <property type="component" value="Unassembled WGS sequence"/>
</dbReference>
<reference evidence="1 2" key="1">
    <citation type="submission" date="2016-10" db="EMBL/GenBank/DDBJ databases">
        <title>Updated version of Genome Assembly of Janthinobacterium lividum ERGS5:01.</title>
        <authorList>
            <person name="Kumar R."/>
            <person name="Acharya V."/>
            <person name="Singh D."/>
        </authorList>
    </citation>
    <scope>NUCLEOTIDE SEQUENCE [LARGE SCALE GENOMIC DNA]</scope>
    <source>
        <strain evidence="1 2">ERGS5:01</strain>
    </source>
</reference>
<evidence type="ECO:0000313" key="1">
    <source>
        <dbReference type="EMBL" id="OFJ47163.1"/>
    </source>
</evidence>
<organism evidence="1 2">
    <name type="scientific">Janthinobacterium lividum</name>
    <dbReference type="NCBI Taxonomy" id="29581"/>
    <lineage>
        <taxon>Bacteria</taxon>
        <taxon>Pseudomonadati</taxon>
        <taxon>Pseudomonadota</taxon>
        <taxon>Betaproteobacteria</taxon>
        <taxon>Burkholderiales</taxon>
        <taxon>Oxalobacteraceae</taxon>
        <taxon>Janthinobacterium</taxon>
    </lineage>
</organism>
<evidence type="ECO:0000313" key="2">
    <source>
        <dbReference type="Proteomes" id="UP000092634"/>
    </source>
</evidence>
<name>A0A1E8PLI7_9BURK</name>
<dbReference type="AlphaFoldDB" id="A0A1E8PLI7"/>
<sequence>MLLHFMLKRTKMPMLPELLMLAPRPSAAVYAQLEQQYSRHHGWQMPVHERNAWRLEHASGAGTMAARSSGGTLGPLALIEARHAQALTFYQ</sequence>